<dbReference type="Pfam" id="PF07451">
    <property type="entry name" value="SpoVAD"/>
    <property type="match status" value="1"/>
</dbReference>
<dbReference type="Gene3D" id="3.40.47.40">
    <property type="entry name" value="Stage V sporulation protein AD"/>
    <property type="match status" value="1"/>
</dbReference>
<dbReference type="GO" id="GO:0016746">
    <property type="term" value="F:acyltransferase activity"/>
    <property type="evidence" value="ECO:0007669"/>
    <property type="project" value="InterPro"/>
</dbReference>
<dbReference type="InterPro" id="IPR010894">
    <property type="entry name" value="SpoVAD"/>
</dbReference>
<dbReference type="NCBIfam" id="NF006160">
    <property type="entry name" value="PRK08304.1"/>
    <property type="match status" value="1"/>
</dbReference>
<reference evidence="1" key="1">
    <citation type="journal article" date="2021" name="PeerJ">
        <title>Extensive microbial diversity within the chicken gut microbiome revealed by metagenomics and culture.</title>
        <authorList>
            <person name="Gilroy R."/>
            <person name="Ravi A."/>
            <person name="Getino M."/>
            <person name="Pursley I."/>
            <person name="Horton D.L."/>
            <person name="Alikhan N.F."/>
            <person name="Baker D."/>
            <person name="Gharbi K."/>
            <person name="Hall N."/>
            <person name="Watson M."/>
            <person name="Adriaenssens E.M."/>
            <person name="Foster-Nyarko E."/>
            <person name="Jarju S."/>
            <person name="Secka A."/>
            <person name="Antonio M."/>
            <person name="Oren A."/>
            <person name="Chaudhuri R.R."/>
            <person name="La Ragione R."/>
            <person name="Hildebrand F."/>
            <person name="Pallen M.J."/>
        </authorList>
    </citation>
    <scope>NUCLEOTIDE SEQUENCE</scope>
    <source>
        <strain evidence="1">1345</strain>
    </source>
</reference>
<protein>
    <submittedName>
        <fullName evidence="1">Stage V sporulation protein AD</fullName>
    </submittedName>
</protein>
<dbReference type="SUPFAM" id="SSF53901">
    <property type="entry name" value="Thiolase-like"/>
    <property type="match status" value="1"/>
</dbReference>
<gene>
    <name evidence="1" type="primary">spoVAD</name>
    <name evidence="1" type="ORF">H9729_00015</name>
</gene>
<proteinExistence type="predicted"/>
<dbReference type="PIRSF" id="PIRSF011570">
    <property type="entry name" value="SpoVAD"/>
    <property type="match status" value="1"/>
</dbReference>
<dbReference type="InterPro" id="IPR038369">
    <property type="entry name" value="SpoVAD_sf"/>
</dbReference>
<organism evidence="1 2">
    <name type="scientific">Candidatus Borkfalkia excrementigallinarum</name>
    <dbReference type="NCBI Taxonomy" id="2838506"/>
    <lineage>
        <taxon>Bacteria</taxon>
        <taxon>Bacillati</taxon>
        <taxon>Bacillota</taxon>
        <taxon>Clostridia</taxon>
        <taxon>Christensenellales</taxon>
        <taxon>Christensenellaceae</taxon>
        <taxon>Candidatus Borkfalkia</taxon>
    </lineage>
</organism>
<dbReference type="AlphaFoldDB" id="A0A9D1ZUU9"/>
<reference evidence="1" key="2">
    <citation type="submission" date="2021-04" db="EMBL/GenBank/DDBJ databases">
        <authorList>
            <person name="Gilroy R."/>
        </authorList>
    </citation>
    <scope>NUCLEOTIDE SEQUENCE</scope>
    <source>
        <strain evidence="1">1345</strain>
    </source>
</reference>
<dbReference type="NCBIfam" id="TIGR02845">
    <property type="entry name" value="spore_V_AD"/>
    <property type="match status" value="1"/>
</dbReference>
<evidence type="ECO:0000313" key="1">
    <source>
        <dbReference type="EMBL" id="HIY96053.1"/>
    </source>
</evidence>
<comment type="caution">
    <text evidence="1">The sequence shown here is derived from an EMBL/GenBank/DDBJ whole genome shotgun (WGS) entry which is preliminary data.</text>
</comment>
<dbReference type="Proteomes" id="UP000886750">
    <property type="component" value="Unassembled WGS sequence"/>
</dbReference>
<dbReference type="InterPro" id="IPR016039">
    <property type="entry name" value="Thiolase-like"/>
</dbReference>
<evidence type="ECO:0000313" key="2">
    <source>
        <dbReference type="Proteomes" id="UP000886750"/>
    </source>
</evidence>
<sequence length="351" mass="37233">MQQGHTVFFENGPKIVATATVAGPKECEGIVGKYVDFPLSDDMFGESTFERAERKMFLTAVERSVEKAGITQHDVDVILAGDLLNQIISASFTARETGLPFLGIYSACSTMSEGLLLGGMLADGGYAENVIAATGSHFSSAERQYRYPLELGTTRPPQSQWTVTGAGSTLISRRGDGPRIECGTVGRVIDYGVSDVNNMGAAMAPAAADTILTHLKDTGRPPDYYDLILTGDLGALGSRIVKDLVWEKGQDIFPNHVDCGEIIYNVIEDEFQGGSGAGCSAVVLNSYIYDKLRLGTLNRVLFVATGALLSTVSSGQGETIPCIAHAVAIDTDSFGAKTGGGKEKVRAEAEQ</sequence>
<dbReference type="EMBL" id="DXCQ01000001">
    <property type="protein sequence ID" value="HIY96053.1"/>
    <property type="molecule type" value="Genomic_DNA"/>
</dbReference>
<name>A0A9D1ZUU9_9FIRM</name>
<accession>A0A9D1ZUU9</accession>